<accession>A0A8H6Y2Z0</accession>
<evidence type="ECO:0000313" key="2">
    <source>
        <dbReference type="EMBL" id="KAF7353145.1"/>
    </source>
</evidence>
<reference evidence="2" key="1">
    <citation type="submission" date="2020-05" db="EMBL/GenBank/DDBJ databases">
        <title>Mycena genomes resolve the evolution of fungal bioluminescence.</title>
        <authorList>
            <person name="Tsai I.J."/>
        </authorList>
    </citation>
    <scope>NUCLEOTIDE SEQUENCE</scope>
    <source>
        <strain evidence="2">160909Yilan</strain>
    </source>
</reference>
<evidence type="ECO:0000313" key="3">
    <source>
        <dbReference type="Proteomes" id="UP000623467"/>
    </source>
</evidence>
<proteinExistence type="predicted"/>
<organism evidence="2 3">
    <name type="scientific">Mycena sanguinolenta</name>
    <dbReference type="NCBI Taxonomy" id="230812"/>
    <lineage>
        <taxon>Eukaryota</taxon>
        <taxon>Fungi</taxon>
        <taxon>Dikarya</taxon>
        <taxon>Basidiomycota</taxon>
        <taxon>Agaricomycotina</taxon>
        <taxon>Agaricomycetes</taxon>
        <taxon>Agaricomycetidae</taxon>
        <taxon>Agaricales</taxon>
        <taxon>Marasmiineae</taxon>
        <taxon>Mycenaceae</taxon>
        <taxon>Mycena</taxon>
    </lineage>
</organism>
<feature type="region of interest" description="Disordered" evidence="1">
    <location>
        <begin position="73"/>
        <end position="100"/>
    </location>
</feature>
<evidence type="ECO:0000256" key="1">
    <source>
        <dbReference type="SAM" id="MobiDB-lite"/>
    </source>
</evidence>
<dbReference type="EMBL" id="JACAZH010000012">
    <property type="protein sequence ID" value="KAF7353145.1"/>
    <property type="molecule type" value="Genomic_DNA"/>
</dbReference>
<keyword evidence="3" id="KW-1185">Reference proteome</keyword>
<sequence>MSLITILLPKQHQFSHLHFHPPDRAIAGCGCAPRVFYFLLLSGDDSLVPLCEVLRSPPLCAVLCPEWPSRSLRTQNRRKSNSSHSSNATRHYTNLPAPHRRPPRYKGLGFGLPLPDDAAAPDLVLPPTSSPLVRRITSEFAACFWVARVFFFEGTVLSSSSELFVRLFASFFFRTIRPFISEHARLPTLRPPPPTATSPMPLALASLPLPSMQPLPTTPTSPSPVAARSFRTSSQYLSSTLWPDGTVARSPPRRDR</sequence>
<dbReference type="Proteomes" id="UP000623467">
    <property type="component" value="Unassembled WGS sequence"/>
</dbReference>
<comment type="caution">
    <text evidence="2">The sequence shown here is derived from an EMBL/GenBank/DDBJ whole genome shotgun (WGS) entry which is preliminary data.</text>
</comment>
<dbReference type="AlphaFoldDB" id="A0A8H6Y2Z0"/>
<protein>
    <submittedName>
        <fullName evidence="2">Uncharacterized protein</fullName>
    </submittedName>
</protein>
<gene>
    <name evidence="2" type="ORF">MSAN_01502000</name>
</gene>
<name>A0A8H6Y2Z0_9AGAR</name>